<accession>M1LB62</accession>
<dbReference type="InterPro" id="IPR001498">
    <property type="entry name" value="Impact_N"/>
</dbReference>
<dbReference type="PANTHER" id="PTHR16301">
    <property type="entry name" value="IMPACT-RELATED"/>
    <property type="match status" value="1"/>
</dbReference>
<sequence>MRTIDDVCKYVKLVKKSRFLVKAVSVNHVYEADNFLCSNKNSLATHNCWAYRINDLYRFCDDKEPFGTAGRPILQAIDGLKLNKIAVLVARWFGGVKLGKGGLMRAYKSSVEDCLSQVNLIEIIDTVIIKCILSVKDAHIIYNPCESISIISDSFNNDSYEFVIKIQKDKVGDLKNRINKLSKDNSLFYCLDSTKTN</sequence>
<dbReference type="PROSITE" id="PS00910">
    <property type="entry name" value="UPF0029"/>
    <property type="match status" value="1"/>
</dbReference>
<protein>
    <recommendedName>
        <fullName evidence="2">Impact N-terminal domain-containing protein</fullName>
    </recommendedName>
</protein>
<dbReference type="Proteomes" id="UP000011563">
    <property type="component" value="Chromosome"/>
</dbReference>
<dbReference type="Pfam" id="PF01205">
    <property type="entry name" value="Impact_N"/>
    <property type="match status" value="1"/>
</dbReference>
<keyword evidence="4" id="KW-1185">Reference proteome</keyword>
<dbReference type="HOGENOM" id="CLU_083552_3_1_4"/>
<evidence type="ECO:0000259" key="2">
    <source>
        <dbReference type="Pfam" id="PF01205"/>
    </source>
</evidence>
<evidence type="ECO:0000313" key="3">
    <source>
        <dbReference type="EMBL" id="AGF49693.1"/>
    </source>
</evidence>
<proteinExistence type="inferred from homology"/>
<dbReference type="AlphaFoldDB" id="M1LB62"/>
<dbReference type="InterPro" id="IPR023582">
    <property type="entry name" value="Impact"/>
</dbReference>
<organism evidence="3 4">
    <name type="scientific">Candidatus Kinetoplastidibacterium blastocrithidiae TCC012E</name>
    <dbReference type="NCBI Taxonomy" id="1208922"/>
    <lineage>
        <taxon>Bacteria</taxon>
        <taxon>Pseudomonadati</taxon>
        <taxon>Pseudomonadota</taxon>
        <taxon>Betaproteobacteria</taxon>
        <taxon>Candidatus Kinetoplastidibacterium</taxon>
    </lineage>
</organism>
<name>M1LB62_9PROT</name>
<evidence type="ECO:0000256" key="1">
    <source>
        <dbReference type="ARBA" id="ARBA00007665"/>
    </source>
</evidence>
<dbReference type="Gene3D" id="3.30.230.30">
    <property type="entry name" value="Impact, N-terminal domain"/>
    <property type="match status" value="1"/>
</dbReference>
<dbReference type="GO" id="GO:0005737">
    <property type="term" value="C:cytoplasm"/>
    <property type="evidence" value="ECO:0007669"/>
    <property type="project" value="TreeGrafter"/>
</dbReference>
<dbReference type="PANTHER" id="PTHR16301:SF20">
    <property type="entry name" value="IMPACT FAMILY MEMBER YIGZ"/>
    <property type="match status" value="1"/>
</dbReference>
<reference evidence="3 4" key="1">
    <citation type="journal article" date="2013" name="Genome Biol. Evol.">
        <title>Genome evolution and phylogenomic analysis of candidatus kinetoplastibacterium, the betaproteobacterial endosymbionts of strigomonas and angomonas.</title>
        <authorList>
            <person name="Alves J.M."/>
            <person name="Serrano M.G."/>
            <person name="Maia da Silva F."/>
            <person name="Voegtly L.J."/>
            <person name="Matveyev A.V."/>
            <person name="Teixeira M.M."/>
            <person name="Camargo E.P."/>
            <person name="Buck G.A."/>
        </authorList>
    </citation>
    <scope>NUCLEOTIDE SEQUENCE [LARGE SCALE GENOMIC DNA]</scope>
    <source>
        <strain evidence="3 4">TCC012E</strain>
    </source>
</reference>
<dbReference type="EMBL" id="CP003807">
    <property type="protein sequence ID" value="AGF49693.1"/>
    <property type="molecule type" value="Genomic_DNA"/>
</dbReference>
<dbReference type="KEGG" id="kbt:BCUE_0495"/>
<comment type="similarity">
    <text evidence="1">Belongs to the IMPACT family.</text>
</comment>
<dbReference type="PATRIC" id="fig|1208922.3.peg.246"/>
<feature type="domain" description="Impact N-terminal" evidence="2">
    <location>
        <begin position="15"/>
        <end position="115"/>
    </location>
</feature>
<dbReference type="InterPro" id="IPR020568">
    <property type="entry name" value="Ribosomal_Su5_D2-typ_SF"/>
</dbReference>
<dbReference type="GO" id="GO:0006446">
    <property type="term" value="P:regulation of translational initiation"/>
    <property type="evidence" value="ECO:0007669"/>
    <property type="project" value="TreeGrafter"/>
</dbReference>
<dbReference type="SUPFAM" id="SSF54211">
    <property type="entry name" value="Ribosomal protein S5 domain 2-like"/>
    <property type="match status" value="1"/>
</dbReference>
<gene>
    <name evidence="3" type="ORF">BCUE_0495</name>
</gene>
<dbReference type="RefSeq" id="WP_015237945.1">
    <property type="nucleotide sequence ID" value="NC_020285.1"/>
</dbReference>
<dbReference type="InterPro" id="IPR020569">
    <property type="entry name" value="UPF0029_Impact_CS"/>
</dbReference>
<evidence type="ECO:0000313" key="4">
    <source>
        <dbReference type="Proteomes" id="UP000011563"/>
    </source>
</evidence>
<dbReference type="InterPro" id="IPR036956">
    <property type="entry name" value="Impact_N_sf"/>
</dbReference>